<proteinExistence type="predicted"/>
<evidence type="ECO:0000256" key="2">
    <source>
        <dbReference type="ARBA" id="ARBA00022490"/>
    </source>
</evidence>
<dbReference type="GO" id="GO:0016740">
    <property type="term" value="F:transferase activity"/>
    <property type="evidence" value="ECO:0007669"/>
    <property type="project" value="UniProtKB-KW"/>
</dbReference>
<evidence type="ECO:0000259" key="4">
    <source>
        <dbReference type="PROSITE" id="PS51350"/>
    </source>
</evidence>
<organism evidence="5 6">
    <name type="scientific">Ethanoligenens harbinense (strain DSM 18485 / JCM 12961 / CGMCC 1.5033 / YUAN-3)</name>
    <dbReference type="NCBI Taxonomy" id="663278"/>
    <lineage>
        <taxon>Bacteria</taxon>
        <taxon>Bacillati</taxon>
        <taxon>Bacillota</taxon>
        <taxon>Clostridia</taxon>
        <taxon>Eubacteriales</taxon>
        <taxon>Oscillospiraceae</taxon>
        <taxon>Ethanoligenens</taxon>
    </lineage>
</organism>
<dbReference type="GO" id="GO:0009401">
    <property type="term" value="P:phosphoenolpyruvate-dependent sugar phosphotransferase system"/>
    <property type="evidence" value="ECO:0007669"/>
    <property type="project" value="UniProtKB-KW"/>
</dbReference>
<keyword evidence="3" id="KW-0598">Phosphotransferase system</keyword>
<dbReference type="Gene3D" id="3.30.1340.10">
    <property type="entry name" value="HPr-like"/>
    <property type="match status" value="1"/>
</dbReference>
<feature type="domain" description="HPr" evidence="4">
    <location>
        <begin position="1"/>
        <end position="85"/>
    </location>
</feature>
<dbReference type="PANTHER" id="PTHR33705">
    <property type="entry name" value="PHOSPHOCARRIER PROTEIN HPR"/>
    <property type="match status" value="1"/>
</dbReference>
<dbReference type="InterPro" id="IPR050399">
    <property type="entry name" value="HPr"/>
</dbReference>
<keyword evidence="5" id="KW-0808">Transferase</keyword>
<dbReference type="NCBIfam" id="TIGR01003">
    <property type="entry name" value="PTS_HPr_family"/>
    <property type="match status" value="1"/>
</dbReference>
<dbReference type="SUPFAM" id="SSF55594">
    <property type="entry name" value="HPr-like"/>
    <property type="match status" value="1"/>
</dbReference>
<gene>
    <name evidence="5" type="ordered locus">Ethha_0719</name>
</gene>
<dbReference type="Pfam" id="PF00381">
    <property type="entry name" value="PTS-HPr"/>
    <property type="match status" value="1"/>
</dbReference>
<evidence type="ECO:0000256" key="1">
    <source>
        <dbReference type="ARBA" id="ARBA00004496"/>
    </source>
</evidence>
<evidence type="ECO:0000313" key="6">
    <source>
        <dbReference type="Proteomes" id="UP000001551"/>
    </source>
</evidence>
<dbReference type="GO" id="GO:0005737">
    <property type="term" value="C:cytoplasm"/>
    <property type="evidence" value="ECO:0007669"/>
    <property type="project" value="UniProtKB-SubCell"/>
</dbReference>
<protein>
    <submittedName>
        <fullName evidence="5">Phosphotransferase system, phosphocarrier protein HPr</fullName>
    </submittedName>
</protein>
<comment type="subcellular location">
    <subcellularLocation>
        <location evidence="1">Cytoplasm</location>
    </subcellularLocation>
</comment>
<evidence type="ECO:0000256" key="3">
    <source>
        <dbReference type="ARBA" id="ARBA00022683"/>
    </source>
</evidence>
<keyword evidence="2" id="KW-0963">Cytoplasm</keyword>
<dbReference type="RefSeq" id="WP_013484658.1">
    <property type="nucleotide sequence ID" value="NC_014828.1"/>
</dbReference>
<dbReference type="AlphaFoldDB" id="E6U2J7"/>
<evidence type="ECO:0000313" key="5">
    <source>
        <dbReference type="EMBL" id="ADU26288.1"/>
    </source>
</evidence>
<dbReference type="PRINTS" id="PR00107">
    <property type="entry name" value="PHOSPHOCPHPR"/>
</dbReference>
<dbReference type="CDD" id="cd00367">
    <property type="entry name" value="PTS-HPr_like"/>
    <property type="match status" value="1"/>
</dbReference>
<dbReference type="KEGG" id="eha:Ethha_0719"/>
<dbReference type="HOGENOM" id="CLU_136230_2_0_9"/>
<dbReference type="EMBL" id="CP002400">
    <property type="protein sequence ID" value="ADU26288.1"/>
    <property type="molecule type" value="Genomic_DNA"/>
</dbReference>
<reference evidence="5 6" key="1">
    <citation type="submission" date="2010-12" db="EMBL/GenBank/DDBJ databases">
        <title>Complete sequence of Ethanoligenens harbinense YUAN-3.</title>
        <authorList>
            <person name="Lucas S."/>
            <person name="Copeland A."/>
            <person name="Lapidus A."/>
            <person name="Cheng J.-F."/>
            <person name="Bruce D."/>
            <person name="Goodwin L."/>
            <person name="Pitluck S."/>
            <person name="Chertkov O."/>
            <person name="Misra M."/>
            <person name="Detter J.C."/>
            <person name="Han C."/>
            <person name="Tapia R."/>
            <person name="Land M."/>
            <person name="Hauser L."/>
            <person name="Jeffries C."/>
            <person name="Kyrpides N."/>
            <person name="Ivanova N."/>
            <person name="Mikhailova N."/>
            <person name="Wang A."/>
            <person name="Mouttaki H."/>
            <person name="He Z."/>
            <person name="Zhou J."/>
            <person name="Hemme C.L."/>
            <person name="Woyke T."/>
        </authorList>
    </citation>
    <scope>NUCLEOTIDE SEQUENCE [LARGE SCALE GENOMIC DNA]</scope>
    <source>
        <strain evidence="6">DSM 18485 / JCM 12961 / CGMCC 1.5033 / YUAN-3</strain>
    </source>
</reference>
<sequence length="85" mass="9078">MKELQYVIKDSAGIHARPAGLLVKKAAEFSSKITLKKDGKSADARRLFAIMGLGAKQGENLTIEIDGADEDAAAEAFQAFLAENL</sequence>
<dbReference type="Proteomes" id="UP000001551">
    <property type="component" value="Chromosome"/>
</dbReference>
<dbReference type="PANTHER" id="PTHR33705:SF2">
    <property type="entry name" value="PHOSPHOCARRIER PROTEIN NPR"/>
    <property type="match status" value="1"/>
</dbReference>
<dbReference type="STRING" id="663278.Ethha_0719"/>
<keyword evidence="6" id="KW-1185">Reference proteome</keyword>
<dbReference type="PROSITE" id="PS51350">
    <property type="entry name" value="PTS_HPR_DOM"/>
    <property type="match status" value="1"/>
</dbReference>
<dbReference type="InterPro" id="IPR035895">
    <property type="entry name" value="HPr-like_sf"/>
</dbReference>
<name>E6U2J7_ETHHY</name>
<dbReference type="eggNOG" id="COG1925">
    <property type="taxonomic scope" value="Bacteria"/>
</dbReference>
<accession>E6U2J7</accession>
<dbReference type="InterPro" id="IPR000032">
    <property type="entry name" value="HPr-like"/>
</dbReference>